<evidence type="ECO:0000313" key="1">
    <source>
        <dbReference type="EMBL" id="RDY21447.1"/>
    </source>
</evidence>
<accession>A0A1C0AG43</accession>
<gene>
    <name evidence="1" type="ORF">BBG48_004825</name>
</gene>
<comment type="caution">
    <text evidence="1">The sequence shown here is derived from an EMBL/GenBank/DDBJ whole genome shotgun (WGS) entry which is preliminary data.</text>
</comment>
<organism evidence="1 2">
    <name type="scientific">Criibacterium bergeronii</name>
    <dbReference type="NCBI Taxonomy" id="1871336"/>
    <lineage>
        <taxon>Bacteria</taxon>
        <taxon>Bacillati</taxon>
        <taxon>Bacillota</taxon>
        <taxon>Clostridia</taxon>
        <taxon>Peptostreptococcales</taxon>
        <taxon>Filifactoraceae</taxon>
        <taxon>Criibacterium</taxon>
    </lineage>
</organism>
<dbReference type="RefSeq" id="WP_068913589.1">
    <property type="nucleotide sequence ID" value="NZ_MBEW02000007.1"/>
</dbReference>
<evidence type="ECO:0000313" key="2">
    <source>
        <dbReference type="Proteomes" id="UP000093352"/>
    </source>
</evidence>
<dbReference type="Proteomes" id="UP000093352">
    <property type="component" value="Unassembled WGS sequence"/>
</dbReference>
<sequence>MWKQPKTDWNKDDYFNAEDFNRIKNNLVYLRGLSVKLYKEFNISSVGIDKTYKDYFYADEINLLESNFETINQKTLNAAYGEKVIYKDNGNTMTYKELNRLENAIFDLYGKFMNQADGRRHFTFNLGTRGGL</sequence>
<dbReference type="AlphaFoldDB" id="A0A1C0AG43"/>
<protein>
    <submittedName>
        <fullName evidence="1">Uncharacterized protein</fullName>
    </submittedName>
</protein>
<dbReference type="STRING" id="1871336.BBG48_06440"/>
<proteinExistence type="predicted"/>
<dbReference type="EMBL" id="MBEW02000007">
    <property type="protein sequence ID" value="RDY21447.1"/>
    <property type="molecule type" value="Genomic_DNA"/>
</dbReference>
<reference evidence="1 2" key="1">
    <citation type="journal article" date="2016" name="Genome Announc.">
        <title>Draft Genome Sequence of Criibacterium bergeronii gen. nov., sp. nov., Strain CCRI-22567T, Isolated from a Vaginal Sample from a Woman with Bacterial Vaginosis.</title>
        <authorList>
            <person name="Maheux A.F."/>
            <person name="Berube E."/>
            <person name="Boudreau D.K."/>
            <person name="Raymond F."/>
            <person name="Corbeil J."/>
            <person name="Roy P.H."/>
            <person name="Boissinot M."/>
            <person name="Omar R.F."/>
        </authorList>
    </citation>
    <scope>NUCLEOTIDE SEQUENCE [LARGE SCALE GENOMIC DNA]</scope>
    <source>
        <strain evidence="1 2">CCRI-22567</strain>
    </source>
</reference>
<name>A0A1C0AG43_9FIRM</name>
<keyword evidence="2" id="KW-1185">Reference proteome</keyword>